<dbReference type="Proteomes" id="UP000196640">
    <property type="component" value="Unassembled WGS sequence"/>
</dbReference>
<proteinExistence type="inferred from homology"/>
<protein>
    <submittedName>
        <fullName evidence="11">Amino acid ABC transporter ATP-binding protein</fullName>
    </submittedName>
</protein>
<evidence type="ECO:0000313" key="12">
    <source>
        <dbReference type="Proteomes" id="UP000196640"/>
    </source>
</evidence>
<dbReference type="SUPFAM" id="SSF52540">
    <property type="entry name" value="P-loop containing nucleoside triphosphate hydrolases"/>
    <property type="match status" value="1"/>
</dbReference>
<evidence type="ECO:0000256" key="6">
    <source>
        <dbReference type="ARBA" id="ARBA00022840"/>
    </source>
</evidence>
<dbReference type="EMBL" id="NIPV01000026">
    <property type="protein sequence ID" value="OWJ76458.1"/>
    <property type="molecule type" value="Genomic_DNA"/>
</dbReference>
<evidence type="ECO:0000256" key="8">
    <source>
        <dbReference type="ARBA" id="ARBA00023136"/>
    </source>
</evidence>
<dbReference type="InterPro" id="IPR017871">
    <property type="entry name" value="ABC_transporter-like_CS"/>
</dbReference>
<dbReference type="GO" id="GO:0005886">
    <property type="term" value="C:plasma membrane"/>
    <property type="evidence" value="ECO:0007669"/>
    <property type="project" value="UniProtKB-SubCell"/>
</dbReference>
<keyword evidence="3" id="KW-0813">Transport</keyword>
<evidence type="ECO:0000256" key="4">
    <source>
        <dbReference type="ARBA" id="ARBA00022475"/>
    </source>
</evidence>
<dbReference type="InterPro" id="IPR027417">
    <property type="entry name" value="P-loop_NTPase"/>
</dbReference>
<dbReference type="InterPro" id="IPR003593">
    <property type="entry name" value="AAA+_ATPase"/>
</dbReference>
<dbReference type="AlphaFoldDB" id="A0A212AL78"/>
<dbReference type="PROSITE" id="PS00211">
    <property type="entry name" value="ABC_TRANSPORTER_1"/>
    <property type="match status" value="1"/>
</dbReference>
<comment type="similarity">
    <text evidence="2">Belongs to the ABC transporter superfamily.</text>
</comment>
<accession>A0A212AL78</accession>
<gene>
    <name evidence="11" type="ORF">CDV52_15165</name>
    <name evidence="10" type="ORF">CDV53_07985</name>
</gene>
<keyword evidence="13" id="KW-1185">Reference proteome</keyword>
<reference evidence="12 13" key="1">
    <citation type="submission" date="2016-11" db="EMBL/GenBank/DDBJ databases">
        <title>Comparison of Traditional DNA-DNA Hybridization with In Silico Genomic Analysis.</title>
        <authorList>
            <person name="Nicholson A.C."/>
            <person name="Sammons S."/>
            <person name="Humrighouse B.W."/>
            <person name="Graziano J."/>
            <person name="Lasker B."/>
            <person name="Whitney A.M."/>
            <person name="Mcquiston J.R."/>
        </authorList>
    </citation>
    <scope>NUCLEOTIDE SEQUENCE [LARGE SCALE GENOMIC DNA]</scope>
    <source>
        <strain evidence="10 13">H1892</strain>
        <strain evidence="11 12">H2381</strain>
    </source>
</reference>
<dbReference type="OrthoDB" id="9802264at2"/>
<dbReference type="SMART" id="SM00382">
    <property type="entry name" value="AAA"/>
    <property type="match status" value="1"/>
</dbReference>
<keyword evidence="7" id="KW-0029">Amino-acid transport</keyword>
<evidence type="ECO:0000256" key="1">
    <source>
        <dbReference type="ARBA" id="ARBA00004202"/>
    </source>
</evidence>
<keyword evidence="4" id="KW-1003">Cell membrane</keyword>
<dbReference type="STRING" id="366616.CG51_01910"/>
<dbReference type="Gene3D" id="3.40.50.300">
    <property type="entry name" value="P-loop containing nucleotide triphosphate hydrolases"/>
    <property type="match status" value="1"/>
</dbReference>
<dbReference type="GO" id="GO:0005524">
    <property type="term" value="F:ATP binding"/>
    <property type="evidence" value="ECO:0007669"/>
    <property type="project" value="UniProtKB-KW"/>
</dbReference>
<evidence type="ECO:0000256" key="7">
    <source>
        <dbReference type="ARBA" id="ARBA00022970"/>
    </source>
</evidence>
<keyword evidence="6 11" id="KW-0067">ATP-binding</keyword>
<evidence type="ECO:0000256" key="5">
    <source>
        <dbReference type="ARBA" id="ARBA00022741"/>
    </source>
</evidence>
<keyword evidence="5" id="KW-0547">Nucleotide-binding</keyword>
<name>A0A212AL78_9RHOB</name>
<dbReference type="InterPro" id="IPR030679">
    <property type="entry name" value="ABC_ATPase_HisP-typ"/>
</dbReference>
<dbReference type="PANTHER" id="PTHR43166:SF9">
    <property type="entry name" value="GLUTAMATE_ASPARTATE IMPORT ATP-BINDING PROTEIN GLTL"/>
    <property type="match status" value="1"/>
</dbReference>
<dbReference type="Pfam" id="PF00005">
    <property type="entry name" value="ABC_tran"/>
    <property type="match status" value="1"/>
</dbReference>
<dbReference type="EMBL" id="NIPX01000028">
    <property type="protein sequence ID" value="OWJ82270.1"/>
    <property type="molecule type" value="Genomic_DNA"/>
</dbReference>
<evidence type="ECO:0000256" key="2">
    <source>
        <dbReference type="ARBA" id="ARBA00005417"/>
    </source>
</evidence>
<feature type="domain" description="ABC transporter" evidence="9">
    <location>
        <begin position="12"/>
        <end position="254"/>
    </location>
</feature>
<evidence type="ECO:0000256" key="3">
    <source>
        <dbReference type="ARBA" id="ARBA00022448"/>
    </source>
</evidence>
<dbReference type="PROSITE" id="PS50893">
    <property type="entry name" value="ABC_TRANSPORTER_2"/>
    <property type="match status" value="1"/>
</dbReference>
<dbReference type="PIRSF" id="PIRSF039085">
    <property type="entry name" value="ABC_ATPase_HisP"/>
    <property type="match status" value="1"/>
</dbReference>
<dbReference type="InterPro" id="IPR050086">
    <property type="entry name" value="MetN_ABC_transporter-like"/>
</dbReference>
<dbReference type="CDD" id="cd03262">
    <property type="entry name" value="ABC_HisP_GlnQ"/>
    <property type="match status" value="1"/>
</dbReference>
<dbReference type="GO" id="GO:0015424">
    <property type="term" value="F:ABC-type amino acid transporter activity"/>
    <property type="evidence" value="ECO:0007669"/>
    <property type="project" value="InterPro"/>
</dbReference>
<evidence type="ECO:0000259" key="9">
    <source>
        <dbReference type="PROSITE" id="PS50893"/>
    </source>
</evidence>
<organism evidence="11 12">
    <name type="scientific">Haematobacter missouriensis</name>
    <dbReference type="NCBI Taxonomy" id="366616"/>
    <lineage>
        <taxon>Bacteria</taxon>
        <taxon>Pseudomonadati</taxon>
        <taxon>Pseudomonadota</taxon>
        <taxon>Alphaproteobacteria</taxon>
        <taxon>Rhodobacterales</taxon>
        <taxon>Paracoccaceae</taxon>
        <taxon>Haematobacter</taxon>
    </lineage>
</organism>
<keyword evidence="8" id="KW-0472">Membrane</keyword>
<comment type="caution">
    <text evidence="11">The sequence shown here is derived from an EMBL/GenBank/DDBJ whole genome shotgun (WGS) entry which is preliminary data.</text>
</comment>
<dbReference type="Proteomes" id="UP000214673">
    <property type="component" value="Unassembled WGS sequence"/>
</dbReference>
<dbReference type="FunFam" id="3.40.50.300:FF:000020">
    <property type="entry name" value="Amino acid ABC transporter ATP-binding component"/>
    <property type="match status" value="1"/>
</dbReference>
<evidence type="ECO:0000313" key="11">
    <source>
        <dbReference type="EMBL" id="OWJ82270.1"/>
    </source>
</evidence>
<dbReference type="GO" id="GO:0016887">
    <property type="term" value="F:ATP hydrolysis activity"/>
    <property type="evidence" value="ECO:0007669"/>
    <property type="project" value="InterPro"/>
</dbReference>
<dbReference type="InterPro" id="IPR003439">
    <property type="entry name" value="ABC_transporter-like_ATP-bd"/>
</dbReference>
<evidence type="ECO:0000313" key="13">
    <source>
        <dbReference type="Proteomes" id="UP000214673"/>
    </source>
</evidence>
<dbReference type="PANTHER" id="PTHR43166">
    <property type="entry name" value="AMINO ACID IMPORT ATP-BINDING PROTEIN"/>
    <property type="match status" value="1"/>
</dbReference>
<sequence length="270" mass="29496">MSAKGGAALEALRIEKLVKEFGSIRVLKGIDLTVNRGEVVVVLGSSGSGKSTMLRCVNLLETPDEGAIYLDGQKIGRDSGKRTEYPAAEQTKVRGQVGMVFQQFNLFPHLTVEQNVMLGLLKVRKLGAVEARAIAHTCLDRVGMADKAGRYPAALSGGQQQRVAIARAVAMQPTLMLFDEPTSALDPELVGEVLNSMRLLAEEGMTMIIVTHELGFAYNVATRVVFLHNGCIHEDGPPHEVLVRPRTPRMREFLASHSQFRIPEHKMAAE</sequence>
<comment type="subcellular location">
    <subcellularLocation>
        <location evidence="1">Cell membrane</location>
        <topology evidence="1">Peripheral membrane protein</topology>
    </subcellularLocation>
</comment>
<evidence type="ECO:0000313" key="10">
    <source>
        <dbReference type="EMBL" id="OWJ76458.1"/>
    </source>
</evidence>